<feature type="compositionally biased region" description="Basic and acidic residues" evidence="6">
    <location>
        <begin position="388"/>
        <end position="398"/>
    </location>
</feature>
<dbReference type="STRING" id="10195.A0A3M7RE79"/>
<keyword evidence="3" id="KW-0238">DNA-binding</keyword>
<evidence type="ECO:0000256" key="2">
    <source>
        <dbReference type="ARBA" id="ARBA00023015"/>
    </source>
</evidence>
<dbReference type="PANTHER" id="PTHR11969:SF54">
    <property type="entry name" value="MAD-LIKE PROTEIN 1"/>
    <property type="match status" value="1"/>
</dbReference>
<sequence length="563" mass="64160">MDNIDVLLKAAEFIELQGCLVNERKAHNHLNLDSSLSPISSVSYSSSSSSSLFNSPNNSNNLANNDQNLLEHKINVKPNAHWSLDQANSNVYSSSLPSNFVSSSSHFCKSRKNDQTTSTINQSMSRLEEMKRDKAIHNTLEKNRRAHLKGCFEQLQNELPQYKDKKCTNLAILNYTLKFIELSKKKTKENELEKKRLLEEQFRLKKQLAQLTLDFKSEYLQKCGDNCVDQANGKFKSILQSLNIDAHPNDQVNNFQIDFDQKQNSYSNTATSPKQIVAKYYRKRSSNSLSMITGIKTIQPTQSHQLQLQNHLKIQKCGKRLNGQQRHRHYSVDDSIMDRQRIRKKTVSTSRNDFEASVDEENDDFDDEHSIDETNTTLDYDIDSNSLADKDLQVRDRMDDDDDDDNDNDNDNDDHDDEESRGLVINEDEQETSKVIKEETIDIETLSDKSNSPASGHNSVNIFEKKNVPQMIVKNGCHGLNAQTTSIDFSNYQSSNFLQGMLSKTANRAYINASLISNVQNLNLKSTVQESTSANSSFNMNIKQIKLNASLYQKQKQTNVNPK</sequence>
<dbReference type="OrthoDB" id="5981879at2759"/>
<protein>
    <submittedName>
        <fullName evidence="8">Max-binding MNT-like</fullName>
    </submittedName>
</protein>
<dbReference type="InterPro" id="IPR036638">
    <property type="entry name" value="HLH_DNA-bd_sf"/>
</dbReference>
<dbReference type="PROSITE" id="PS50888">
    <property type="entry name" value="BHLH"/>
    <property type="match status" value="1"/>
</dbReference>
<comment type="subcellular location">
    <subcellularLocation>
        <location evidence="1">Nucleus</location>
    </subcellularLocation>
</comment>
<evidence type="ECO:0000313" key="8">
    <source>
        <dbReference type="EMBL" id="RNA21585.1"/>
    </source>
</evidence>
<comment type="caution">
    <text evidence="8">The sequence shown here is derived from an EMBL/GenBank/DDBJ whole genome shotgun (WGS) entry which is preliminary data.</text>
</comment>
<keyword evidence="2" id="KW-0805">Transcription regulation</keyword>
<evidence type="ECO:0000313" key="9">
    <source>
        <dbReference type="Proteomes" id="UP000276133"/>
    </source>
</evidence>
<dbReference type="GO" id="GO:0046983">
    <property type="term" value="F:protein dimerization activity"/>
    <property type="evidence" value="ECO:0007669"/>
    <property type="project" value="InterPro"/>
</dbReference>
<dbReference type="SMART" id="SM00353">
    <property type="entry name" value="HLH"/>
    <property type="match status" value="1"/>
</dbReference>
<dbReference type="InterPro" id="IPR011598">
    <property type="entry name" value="bHLH_dom"/>
</dbReference>
<feature type="compositionally biased region" description="Polar residues" evidence="6">
    <location>
        <begin position="373"/>
        <end position="387"/>
    </location>
</feature>
<feature type="domain" description="BHLH" evidence="7">
    <location>
        <begin position="132"/>
        <end position="183"/>
    </location>
</feature>
<dbReference type="GO" id="GO:0005634">
    <property type="term" value="C:nucleus"/>
    <property type="evidence" value="ECO:0007669"/>
    <property type="project" value="UniProtKB-SubCell"/>
</dbReference>
<evidence type="ECO:0000259" key="7">
    <source>
        <dbReference type="PROSITE" id="PS50888"/>
    </source>
</evidence>
<reference evidence="8 9" key="1">
    <citation type="journal article" date="2018" name="Sci. Rep.">
        <title>Genomic signatures of local adaptation to the degree of environmental predictability in rotifers.</title>
        <authorList>
            <person name="Franch-Gras L."/>
            <person name="Hahn C."/>
            <person name="Garcia-Roger E.M."/>
            <person name="Carmona M.J."/>
            <person name="Serra M."/>
            <person name="Gomez A."/>
        </authorList>
    </citation>
    <scope>NUCLEOTIDE SEQUENCE [LARGE SCALE GENOMIC DNA]</scope>
    <source>
        <strain evidence="8">HYR1</strain>
    </source>
</reference>
<name>A0A3M7RE79_BRAPC</name>
<feature type="region of interest" description="Disordered" evidence="6">
    <location>
        <begin position="344"/>
        <end position="433"/>
    </location>
</feature>
<dbReference type="AlphaFoldDB" id="A0A3M7RE79"/>
<dbReference type="GO" id="GO:0000981">
    <property type="term" value="F:DNA-binding transcription factor activity, RNA polymerase II-specific"/>
    <property type="evidence" value="ECO:0007669"/>
    <property type="project" value="TreeGrafter"/>
</dbReference>
<dbReference type="EMBL" id="REGN01003636">
    <property type="protein sequence ID" value="RNA21585.1"/>
    <property type="molecule type" value="Genomic_DNA"/>
</dbReference>
<keyword evidence="5" id="KW-0539">Nucleus</keyword>
<evidence type="ECO:0000256" key="3">
    <source>
        <dbReference type="ARBA" id="ARBA00023125"/>
    </source>
</evidence>
<keyword evidence="9" id="KW-1185">Reference proteome</keyword>
<evidence type="ECO:0000256" key="4">
    <source>
        <dbReference type="ARBA" id="ARBA00023163"/>
    </source>
</evidence>
<feature type="compositionally biased region" description="Acidic residues" evidence="6">
    <location>
        <begin position="356"/>
        <end position="370"/>
    </location>
</feature>
<organism evidence="8 9">
    <name type="scientific">Brachionus plicatilis</name>
    <name type="common">Marine rotifer</name>
    <name type="synonym">Brachionus muelleri</name>
    <dbReference type="NCBI Taxonomy" id="10195"/>
    <lineage>
        <taxon>Eukaryota</taxon>
        <taxon>Metazoa</taxon>
        <taxon>Spiralia</taxon>
        <taxon>Gnathifera</taxon>
        <taxon>Rotifera</taxon>
        <taxon>Eurotatoria</taxon>
        <taxon>Monogononta</taxon>
        <taxon>Pseudotrocha</taxon>
        <taxon>Ploima</taxon>
        <taxon>Brachionidae</taxon>
        <taxon>Brachionus</taxon>
    </lineage>
</organism>
<evidence type="ECO:0000256" key="6">
    <source>
        <dbReference type="SAM" id="MobiDB-lite"/>
    </source>
</evidence>
<evidence type="ECO:0000256" key="1">
    <source>
        <dbReference type="ARBA" id="ARBA00004123"/>
    </source>
</evidence>
<dbReference type="Gene3D" id="4.10.280.10">
    <property type="entry name" value="Helix-loop-helix DNA-binding domain"/>
    <property type="match status" value="1"/>
</dbReference>
<keyword evidence="4" id="KW-0804">Transcription</keyword>
<feature type="compositionally biased region" description="Acidic residues" evidence="6">
    <location>
        <begin position="399"/>
        <end position="419"/>
    </location>
</feature>
<dbReference type="SUPFAM" id="SSF47459">
    <property type="entry name" value="HLH, helix-loop-helix DNA-binding domain"/>
    <property type="match status" value="1"/>
</dbReference>
<dbReference type="Pfam" id="PF00010">
    <property type="entry name" value="HLH"/>
    <property type="match status" value="1"/>
</dbReference>
<accession>A0A3M7RE79</accession>
<dbReference type="Proteomes" id="UP000276133">
    <property type="component" value="Unassembled WGS sequence"/>
</dbReference>
<proteinExistence type="predicted"/>
<dbReference type="PANTHER" id="PTHR11969">
    <property type="entry name" value="MAX DIMERIZATION, MAD"/>
    <property type="match status" value="1"/>
</dbReference>
<evidence type="ECO:0000256" key="5">
    <source>
        <dbReference type="ARBA" id="ARBA00023242"/>
    </source>
</evidence>
<dbReference type="GO" id="GO:0000978">
    <property type="term" value="F:RNA polymerase II cis-regulatory region sequence-specific DNA binding"/>
    <property type="evidence" value="ECO:0007669"/>
    <property type="project" value="TreeGrafter"/>
</dbReference>
<gene>
    <name evidence="8" type="ORF">BpHYR1_049374</name>
</gene>